<dbReference type="AlphaFoldDB" id="A0A371H674"/>
<reference evidence="1" key="1">
    <citation type="submission" date="2018-05" db="EMBL/GenBank/DDBJ databases">
        <title>Draft genome of Mucuna pruriens seed.</title>
        <authorList>
            <person name="Nnadi N.E."/>
            <person name="Vos R."/>
            <person name="Hasami M.H."/>
            <person name="Devisetty U.K."/>
            <person name="Aguiy J.C."/>
        </authorList>
    </citation>
    <scope>NUCLEOTIDE SEQUENCE [LARGE SCALE GENOMIC DNA]</scope>
    <source>
        <strain evidence="1">JCA_2017</strain>
    </source>
</reference>
<dbReference type="EMBL" id="QJKJ01003482">
    <property type="protein sequence ID" value="RDX98289.1"/>
    <property type="molecule type" value="Genomic_DNA"/>
</dbReference>
<dbReference type="Proteomes" id="UP000257109">
    <property type="component" value="Unassembled WGS sequence"/>
</dbReference>
<organism evidence="1 2">
    <name type="scientific">Mucuna pruriens</name>
    <name type="common">Velvet bean</name>
    <name type="synonym">Dolichos pruriens</name>
    <dbReference type="NCBI Taxonomy" id="157652"/>
    <lineage>
        <taxon>Eukaryota</taxon>
        <taxon>Viridiplantae</taxon>
        <taxon>Streptophyta</taxon>
        <taxon>Embryophyta</taxon>
        <taxon>Tracheophyta</taxon>
        <taxon>Spermatophyta</taxon>
        <taxon>Magnoliopsida</taxon>
        <taxon>eudicotyledons</taxon>
        <taxon>Gunneridae</taxon>
        <taxon>Pentapetalae</taxon>
        <taxon>rosids</taxon>
        <taxon>fabids</taxon>
        <taxon>Fabales</taxon>
        <taxon>Fabaceae</taxon>
        <taxon>Papilionoideae</taxon>
        <taxon>50 kb inversion clade</taxon>
        <taxon>NPAAA clade</taxon>
        <taxon>indigoferoid/millettioid clade</taxon>
        <taxon>Phaseoleae</taxon>
        <taxon>Mucuna</taxon>
    </lineage>
</organism>
<proteinExistence type="predicted"/>
<protein>
    <submittedName>
        <fullName evidence="1">Uncharacterized protein</fullName>
    </submittedName>
</protein>
<feature type="non-terminal residue" evidence="1">
    <location>
        <position position="1"/>
    </location>
</feature>
<keyword evidence="2" id="KW-1185">Reference proteome</keyword>
<gene>
    <name evidence="1" type="ORF">CR513_18811</name>
</gene>
<comment type="caution">
    <text evidence="1">The sequence shown here is derived from an EMBL/GenBank/DDBJ whole genome shotgun (WGS) entry which is preliminary data.</text>
</comment>
<evidence type="ECO:0000313" key="2">
    <source>
        <dbReference type="Proteomes" id="UP000257109"/>
    </source>
</evidence>
<dbReference type="OrthoDB" id="1422241at2759"/>
<sequence length="310" mass="34689">MAETWQQDKKEFIVQGQKLEASQSLVVLVRIGETESSCLAKTESSHLAEIESNSTSKDRVNTLPTDRSDVLKSSQPAEFVLAQLYLGTRHWATLALVQAHLLKLWSKPICSSFGPSPSSVDISGATNLQMDNLVFYEDEHGRLTLLSIQDSGLQLGAIMVLNHRSNEVVNSSHKSSVFASDSSIFISNSADFDFNNAIFILIFGVDTSQFSLDTMDDTNKTLKELATPDVLCQPWCIQYPELEQALSYELKFHGLVCKDPHKHLKEFHVVCFTMRPHGILEDYIKMKTFSFSLDGAAKDCLYQQLALFNI</sequence>
<name>A0A371H674_MUCPR</name>
<evidence type="ECO:0000313" key="1">
    <source>
        <dbReference type="EMBL" id="RDX98289.1"/>
    </source>
</evidence>
<accession>A0A371H674</accession>